<keyword evidence="4" id="KW-0862">Zinc</keyword>
<keyword evidence="8" id="KW-1185">Reference proteome</keyword>
<organism evidence="7 8">
    <name type="scientific">Petrolisthes manimaculis</name>
    <dbReference type="NCBI Taxonomy" id="1843537"/>
    <lineage>
        <taxon>Eukaryota</taxon>
        <taxon>Metazoa</taxon>
        <taxon>Ecdysozoa</taxon>
        <taxon>Arthropoda</taxon>
        <taxon>Crustacea</taxon>
        <taxon>Multicrustacea</taxon>
        <taxon>Malacostraca</taxon>
        <taxon>Eumalacostraca</taxon>
        <taxon>Eucarida</taxon>
        <taxon>Decapoda</taxon>
        <taxon>Pleocyemata</taxon>
        <taxon>Anomura</taxon>
        <taxon>Galatheoidea</taxon>
        <taxon>Porcellanidae</taxon>
        <taxon>Petrolisthes</taxon>
    </lineage>
</organism>
<evidence type="ECO:0000313" key="7">
    <source>
        <dbReference type="EMBL" id="KAK4306036.1"/>
    </source>
</evidence>
<keyword evidence="2" id="KW-0677">Repeat</keyword>
<dbReference type="GO" id="GO:0008270">
    <property type="term" value="F:zinc ion binding"/>
    <property type="evidence" value="ECO:0007669"/>
    <property type="project" value="UniProtKB-KW"/>
</dbReference>
<evidence type="ECO:0000259" key="6">
    <source>
        <dbReference type="PROSITE" id="PS50157"/>
    </source>
</evidence>
<evidence type="ECO:0000256" key="1">
    <source>
        <dbReference type="ARBA" id="ARBA00022723"/>
    </source>
</evidence>
<dbReference type="SUPFAM" id="SSF57667">
    <property type="entry name" value="beta-beta-alpha zinc fingers"/>
    <property type="match status" value="1"/>
</dbReference>
<keyword evidence="3 5" id="KW-0863">Zinc-finger</keyword>
<dbReference type="SMART" id="SM00355">
    <property type="entry name" value="ZnF_C2H2"/>
    <property type="match status" value="3"/>
</dbReference>
<dbReference type="PANTHER" id="PTHR24379:SF121">
    <property type="entry name" value="C2H2-TYPE DOMAIN-CONTAINING PROTEIN"/>
    <property type="match status" value="1"/>
</dbReference>
<feature type="domain" description="C2H2-type" evidence="6">
    <location>
        <begin position="116"/>
        <end position="139"/>
    </location>
</feature>
<reference evidence="7" key="1">
    <citation type="submission" date="2023-11" db="EMBL/GenBank/DDBJ databases">
        <title>Genome assemblies of two species of porcelain crab, Petrolisthes cinctipes and Petrolisthes manimaculis (Anomura: Porcellanidae).</title>
        <authorList>
            <person name="Angst P."/>
        </authorList>
    </citation>
    <scope>NUCLEOTIDE SEQUENCE</scope>
    <source>
        <strain evidence="7">PB745_02</strain>
        <tissue evidence="7">Gill</tissue>
    </source>
</reference>
<evidence type="ECO:0000313" key="8">
    <source>
        <dbReference type="Proteomes" id="UP001292094"/>
    </source>
</evidence>
<comment type="caution">
    <text evidence="7">The sequence shown here is derived from an EMBL/GenBank/DDBJ whole genome shotgun (WGS) entry which is preliminary data.</text>
</comment>
<dbReference type="AlphaFoldDB" id="A0AAE1U2G1"/>
<dbReference type="Pfam" id="PF00096">
    <property type="entry name" value="zf-C2H2"/>
    <property type="match status" value="2"/>
</dbReference>
<evidence type="ECO:0000256" key="5">
    <source>
        <dbReference type="PROSITE-ProRule" id="PRU00042"/>
    </source>
</evidence>
<proteinExistence type="predicted"/>
<keyword evidence="1" id="KW-0479">Metal-binding</keyword>
<name>A0AAE1U2G1_9EUCA</name>
<dbReference type="PANTHER" id="PTHR24379">
    <property type="entry name" value="KRAB AND ZINC FINGER DOMAIN-CONTAINING"/>
    <property type="match status" value="1"/>
</dbReference>
<evidence type="ECO:0000256" key="4">
    <source>
        <dbReference type="ARBA" id="ARBA00022833"/>
    </source>
</evidence>
<gene>
    <name evidence="7" type="ORF">Pmani_022119</name>
</gene>
<dbReference type="PROSITE" id="PS00028">
    <property type="entry name" value="ZINC_FINGER_C2H2_1"/>
    <property type="match status" value="2"/>
</dbReference>
<dbReference type="Gene3D" id="3.30.160.60">
    <property type="entry name" value="Classic Zinc Finger"/>
    <property type="match status" value="2"/>
</dbReference>
<protein>
    <recommendedName>
        <fullName evidence="6">C2H2-type domain-containing protein</fullName>
    </recommendedName>
</protein>
<accession>A0AAE1U2G1</accession>
<dbReference type="PROSITE" id="PS50157">
    <property type="entry name" value="ZINC_FINGER_C2H2_2"/>
    <property type="match status" value="2"/>
</dbReference>
<dbReference type="InterPro" id="IPR013087">
    <property type="entry name" value="Znf_C2H2_type"/>
</dbReference>
<evidence type="ECO:0000256" key="2">
    <source>
        <dbReference type="ARBA" id="ARBA00022737"/>
    </source>
</evidence>
<evidence type="ECO:0000256" key="3">
    <source>
        <dbReference type="ARBA" id="ARBA00022771"/>
    </source>
</evidence>
<feature type="domain" description="C2H2-type" evidence="6">
    <location>
        <begin position="51"/>
        <end position="79"/>
    </location>
</feature>
<dbReference type="EMBL" id="JAWZYT010002193">
    <property type="protein sequence ID" value="KAK4306036.1"/>
    <property type="molecule type" value="Genomic_DNA"/>
</dbReference>
<dbReference type="InterPro" id="IPR036236">
    <property type="entry name" value="Znf_C2H2_sf"/>
</dbReference>
<sequence>MFISAQNSFTSHKQNFTSRPPEHFALHSRQHPTTTRHPSQHITIITYLEWVRCGQCNKVLGGRRSLKQHLACVHAPASPGYQCKYCLKIYKNKHTLFSHVRLQQPMYRSPLVYTPVLCPYCGKKISNKYNLKTHVRNIHPEALGSFMQMEM</sequence>
<dbReference type="Proteomes" id="UP001292094">
    <property type="component" value="Unassembled WGS sequence"/>
</dbReference>